<keyword evidence="4" id="KW-0489">Methyltransferase</keyword>
<dbReference type="GO" id="GO:0008168">
    <property type="term" value="F:methyltransferase activity"/>
    <property type="evidence" value="ECO:0007669"/>
    <property type="project" value="UniProtKB-KW"/>
</dbReference>
<dbReference type="GO" id="GO:0032259">
    <property type="term" value="P:methylation"/>
    <property type="evidence" value="ECO:0007669"/>
    <property type="project" value="UniProtKB-KW"/>
</dbReference>
<feature type="coiled-coil region" evidence="1">
    <location>
        <begin position="83"/>
        <end position="124"/>
    </location>
</feature>
<keyword evidence="3" id="KW-1133">Transmembrane helix</keyword>
<keyword evidence="3" id="KW-0812">Transmembrane</keyword>
<keyword evidence="3" id="KW-0472">Membrane</keyword>
<evidence type="ECO:0000313" key="5">
    <source>
        <dbReference type="Proteomes" id="UP000054858"/>
    </source>
</evidence>
<dbReference type="RefSeq" id="WP_025384954.1">
    <property type="nucleotide sequence ID" value="NZ_LCUA01000006.1"/>
</dbReference>
<keyword evidence="1" id="KW-0175">Coiled coil</keyword>
<evidence type="ECO:0000256" key="2">
    <source>
        <dbReference type="SAM" id="MobiDB-lite"/>
    </source>
</evidence>
<dbReference type="Pfam" id="PF04375">
    <property type="entry name" value="HemX"/>
    <property type="match status" value="1"/>
</dbReference>
<evidence type="ECO:0000256" key="1">
    <source>
        <dbReference type="SAM" id="Coils"/>
    </source>
</evidence>
<dbReference type="Proteomes" id="UP000054858">
    <property type="component" value="Unassembled WGS sequence"/>
</dbReference>
<feature type="region of interest" description="Disordered" evidence="2">
    <location>
        <begin position="1"/>
        <end position="28"/>
    </location>
</feature>
<sequence length="371" mass="41872">MANSNEANTQLSSSDPKLEHPETPNQRRDVSTRFVSLPWFTLIIILALIALGGALYAIYANTQLHQQMTVQNNSLLTALNTIKQQQTENTNQAQATINTLQQAQNTLKDKLTLLEKNLHSAMQQRFYQTKDWMLLKARYYLQLAQINAHWSNNTQTTIALLQQADKLLSITHDQRLFAVRQAIAKEITEAQAIPDVDIAGLLSRLDAAQNLVNTIPIKKSVIPSDDKQQETPSDTTPSAWRERLKESVGLLEKLVVIRRHDETMQPLLTTTQEAMLRENIRLNLQEAQWAILQNNETIYKIALNQALKSIQNSFKQNAPTTKALIIQLQAMQQASLIQKKPTIETSLSLLNQFIESNDSQADESTLKGDNS</sequence>
<accession>A0A0W0XGT8</accession>
<dbReference type="PANTHER" id="PTHR38043:SF1">
    <property type="entry name" value="PROTEIN HEMX"/>
    <property type="match status" value="1"/>
</dbReference>
<organism evidence="4 5">
    <name type="scientific">Legionella oakridgensis</name>
    <dbReference type="NCBI Taxonomy" id="29423"/>
    <lineage>
        <taxon>Bacteria</taxon>
        <taxon>Pseudomonadati</taxon>
        <taxon>Pseudomonadota</taxon>
        <taxon>Gammaproteobacteria</taxon>
        <taxon>Legionellales</taxon>
        <taxon>Legionellaceae</taxon>
        <taxon>Legionella</taxon>
    </lineage>
</organism>
<dbReference type="InterPro" id="IPR007470">
    <property type="entry name" value="HemX"/>
</dbReference>
<comment type="caution">
    <text evidence="4">The sequence shown here is derived from an EMBL/GenBank/DDBJ whole genome shotgun (WGS) entry which is preliminary data.</text>
</comment>
<evidence type="ECO:0000256" key="3">
    <source>
        <dbReference type="SAM" id="Phobius"/>
    </source>
</evidence>
<evidence type="ECO:0000313" key="4">
    <source>
        <dbReference type="EMBL" id="KTD43819.1"/>
    </source>
</evidence>
<gene>
    <name evidence="4" type="primary">hemX</name>
    <name evidence="4" type="ORF">Loak_0369</name>
</gene>
<feature type="transmembrane region" description="Helical" evidence="3">
    <location>
        <begin position="37"/>
        <end position="59"/>
    </location>
</feature>
<name>A0A0W0XGT8_9GAMM</name>
<keyword evidence="4" id="KW-0808">Transferase</keyword>
<proteinExistence type="predicted"/>
<feature type="compositionally biased region" description="Polar residues" evidence="2">
    <location>
        <begin position="1"/>
        <end position="15"/>
    </location>
</feature>
<dbReference type="PANTHER" id="PTHR38043">
    <property type="entry name" value="PROTEIN HEMX"/>
    <property type="match status" value="1"/>
</dbReference>
<dbReference type="PATRIC" id="fig|29423.5.peg.381"/>
<dbReference type="AlphaFoldDB" id="A0A0W0XGT8"/>
<reference evidence="4 5" key="1">
    <citation type="submission" date="2015-11" db="EMBL/GenBank/DDBJ databases">
        <title>Genomic analysis of 38 Legionella species identifies large and diverse effector repertoires.</title>
        <authorList>
            <person name="Burstein D."/>
            <person name="Amaro F."/>
            <person name="Zusman T."/>
            <person name="Lifshitz Z."/>
            <person name="Cohen O."/>
            <person name="Gilbert J.A."/>
            <person name="Pupko T."/>
            <person name="Shuman H.A."/>
            <person name="Segal G."/>
        </authorList>
    </citation>
    <scope>NUCLEOTIDE SEQUENCE [LARGE SCALE GENOMIC DNA]</scope>
    <source>
        <strain evidence="4 5">Oak Ridge-10</strain>
    </source>
</reference>
<protein>
    <submittedName>
        <fullName evidence="4">Uroporphyrinogen III methylase HemX</fullName>
    </submittedName>
</protein>
<dbReference type="EMBL" id="LNYP01000006">
    <property type="protein sequence ID" value="KTD43819.1"/>
    <property type="molecule type" value="Genomic_DNA"/>
</dbReference>
<feature type="compositionally biased region" description="Basic and acidic residues" evidence="2">
    <location>
        <begin position="16"/>
        <end position="28"/>
    </location>
</feature>